<evidence type="ECO:0008006" key="4">
    <source>
        <dbReference type="Google" id="ProtNLM"/>
    </source>
</evidence>
<reference evidence="3" key="1">
    <citation type="journal article" date="2019" name="Int. J. Syst. Evol. Microbiol.">
        <title>The Global Catalogue of Microorganisms (GCM) 10K type strain sequencing project: providing services to taxonomists for standard genome sequencing and annotation.</title>
        <authorList>
            <consortium name="The Broad Institute Genomics Platform"/>
            <consortium name="The Broad Institute Genome Sequencing Center for Infectious Disease"/>
            <person name="Wu L."/>
            <person name="Ma J."/>
        </authorList>
    </citation>
    <scope>NUCLEOTIDE SEQUENCE [LARGE SCALE GENOMIC DNA]</scope>
    <source>
        <strain evidence="3">JCM 17591</strain>
    </source>
</reference>
<name>A0ABP7ZSS9_9MICO</name>
<dbReference type="EMBL" id="BAABBW010000001">
    <property type="protein sequence ID" value="GAA4169577.1"/>
    <property type="molecule type" value="Genomic_DNA"/>
</dbReference>
<organism evidence="2 3">
    <name type="scientific">Gryllotalpicola koreensis</name>
    <dbReference type="NCBI Taxonomy" id="993086"/>
    <lineage>
        <taxon>Bacteria</taxon>
        <taxon>Bacillati</taxon>
        <taxon>Actinomycetota</taxon>
        <taxon>Actinomycetes</taxon>
        <taxon>Micrococcales</taxon>
        <taxon>Microbacteriaceae</taxon>
        <taxon>Gryllotalpicola</taxon>
    </lineage>
</organism>
<gene>
    <name evidence="2" type="ORF">GCM10022287_06250</name>
</gene>
<feature type="transmembrane region" description="Helical" evidence="1">
    <location>
        <begin position="152"/>
        <end position="169"/>
    </location>
</feature>
<feature type="transmembrane region" description="Helical" evidence="1">
    <location>
        <begin position="89"/>
        <end position="106"/>
    </location>
</feature>
<evidence type="ECO:0000256" key="1">
    <source>
        <dbReference type="SAM" id="Phobius"/>
    </source>
</evidence>
<dbReference type="Proteomes" id="UP001501079">
    <property type="component" value="Unassembled WGS sequence"/>
</dbReference>
<protein>
    <recommendedName>
        <fullName evidence="4">DUF5134 domain-containing protein</fullName>
    </recommendedName>
</protein>
<evidence type="ECO:0000313" key="3">
    <source>
        <dbReference type="Proteomes" id="UP001501079"/>
    </source>
</evidence>
<sequence>MTELLHAGALGASALCAGCAALDRPRPRVRELLLMTVMTLGMLDLVTGMRVVPVVVWSGMLLAASLALAVRRRGRIGDDQDARRRLHTTLSGVLMAGLMLIMAIGHRHTIQQPGHHHAVTGPLLVAALAMGSAFLAASAARGAFRGDSMTRLGYGSLAASVALTALAAFV</sequence>
<feature type="transmembrane region" description="Helical" evidence="1">
    <location>
        <begin position="118"/>
        <end position="140"/>
    </location>
</feature>
<proteinExistence type="predicted"/>
<feature type="transmembrane region" description="Helical" evidence="1">
    <location>
        <begin position="45"/>
        <end position="68"/>
    </location>
</feature>
<evidence type="ECO:0000313" key="2">
    <source>
        <dbReference type="EMBL" id="GAA4169577.1"/>
    </source>
</evidence>
<comment type="caution">
    <text evidence="2">The sequence shown here is derived from an EMBL/GenBank/DDBJ whole genome shotgun (WGS) entry which is preliminary data.</text>
</comment>
<accession>A0ABP7ZSS9</accession>
<keyword evidence="1" id="KW-0812">Transmembrane</keyword>
<keyword evidence="3" id="KW-1185">Reference proteome</keyword>
<keyword evidence="1" id="KW-0472">Membrane</keyword>
<keyword evidence="1" id="KW-1133">Transmembrane helix</keyword>